<name>A0A4Y7JSA3_PAPSO</name>
<dbReference type="InterPro" id="IPR011989">
    <property type="entry name" value="ARM-like"/>
</dbReference>
<evidence type="ECO:0000256" key="1">
    <source>
        <dbReference type="ARBA" id="ARBA00022737"/>
    </source>
</evidence>
<dbReference type="STRING" id="3469.A0A4Y7JSA3"/>
<dbReference type="AlphaFoldDB" id="A0A4Y7JSA3"/>
<dbReference type="Gene3D" id="1.25.10.10">
    <property type="entry name" value="Leucine-rich Repeat Variant"/>
    <property type="match status" value="1"/>
</dbReference>
<dbReference type="GO" id="GO:0010265">
    <property type="term" value="P:SCF complex assembly"/>
    <property type="evidence" value="ECO:0007669"/>
    <property type="project" value="InterPro"/>
</dbReference>
<dbReference type="Gramene" id="RZC62629">
    <property type="protein sequence ID" value="RZC62629"/>
    <property type="gene ID" value="C5167_024388"/>
</dbReference>
<keyword evidence="1" id="KW-0677">Repeat</keyword>
<keyword evidence="4" id="KW-1185">Reference proteome</keyword>
<organism evidence="3 4">
    <name type="scientific">Papaver somniferum</name>
    <name type="common">Opium poppy</name>
    <dbReference type="NCBI Taxonomy" id="3469"/>
    <lineage>
        <taxon>Eukaryota</taxon>
        <taxon>Viridiplantae</taxon>
        <taxon>Streptophyta</taxon>
        <taxon>Embryophyta</taxon>
        <taxon>Tracheophyta</taxon>
        <taxon>Spermatophyta</taxon>
        <taxon>Magnoliopsida</taxon>
        <taxon>Ranunculales</taxon>
        <taxon>Papaveraceae</taxon>
        <taxon>Papaveroideae</taxon>
        <taxon>Papaver</taxon>
    </lineage>
</organism>
<dbReference type="Proteomes" id="UP000316621">
    <property type="component" value="Chromosome 5"/>
</dbReference>
<dbReference type="InterPro" id="IPR016024">
    <property type="entry name" value="ARM-type_fold"/>
</dbReference>
<dbReference type="Pfam" id="PF25782">
    <property type="entry name" value="TPR_CAND1"/>
    <property type="match status" value="1"/>
</dbReference>
<protein>
    <submittedName>
        <fullName evidence="3">Uncharacterized protein</fullName>
    </submittedName>
</protein>
<evidence type="ECO:0000313" key="3">
    <source>
        <dbReference type="EMBL" id="RZC62629.1"/>
    </source>
</evidence>
<sequence>MDPPYKLSVVERVAQHLVYVFLIKMLGVEHPSAKVVLRISDVVEALTKMSGTKSKVLYAPVLSALVLSVFGERYYKVTAEAFRVCGEIVRVVRPNVAGVGFDYKPYIHPIYNAILTRLSNQDQDQVGVKECAISCMGLVISTFGDNLQAELPVGTTVVTRADRRVALGTRGRRGLPDGTELAYHMNGNGHVKKVIENIII</sequence>
<evidence type="ECO:0000313" key="4">
    <source>
        <dbReference type="Proteomes" id="UP000316621"/>
    </source>
</evidence>
<evidence type="ECO:0000256" key="2">
    <source>
        <dbReference type="ARBA" id="ARBA00022786"/>
    </source>
</evidence>
<dbReference type="InterPro" id="IPR039852">
    <property type="entry name" value="CAND1/CAND2"/>
</dbReference>
<reference evidence="3 4" key="1">
    <citation type="journal article" date="2018" name="Science">
        <title>The opium poppy genome and morphinan production.</title>
        <authorList>
            <person name="Guo L."/>
            <person name="Winzer T."/>
            <person name="Yang X."/>
            <person name="Li Y."/>
            <person name="Ning Z."/>
            <person name="He Z."/>
            <person name="Teodor R."/>
            <person name="Lu Y."/>
            <person name="Bowser T.A."/>
            <person name="Graham I.A."/>
            <person name="Ye K."/>
        </authorList>
    </citation>
    <scope>NUCLEOTIDE SEQUENCE [LARGE SCALE GENOMIC DNA]</scope>
    <source>
        <strain evidence="4">cv. HN1</strain>
        <tissue evidence="3">Leaves</tissue>
    </source>
</reference>
<keyword evidence="2" id="KW-0833">Ubl conjugation pathway</keyword>
<gene>
    <name evidence="3" type="ORF">C5167_024388</name>
</gene>
<dbReference type="EMBL" id="CM010719">
    <property type="protein sequence ID" value="RZC62629.1"/>
    <property type="molecule type" value="Genomic_DNA"/>
</dbReference>
<dbReference type="SUPFAM" id="SSF48371">
    <property type="entry name" value="ARM repeat"/>
    <property type="match status" value="1"/>
</dbReference>
<dbReference type="PANTHER" id="PTHR12696">
    <property type="entry name" value="TIP120"/>
    <property type="match status" value="1"/>
</dbReference>
<accession>A0A4Y7JSA3</accession>
<proteinExistence type="predicted"/>